<dbReference type="InterPro" id="IPR027417">
    <property type="entry name" value="P-loop_NTPase"/>
</dbReference>
<dbReference type="Gene3D" id="3.40.50.300">
    <property type="entry name" value="P-loop containing nucleotide triphosphate hydrolases"/>
    <property type="match status" value="2"/>
</dbReference>
<dbReference type="AlphaFoldDB" id="A0A5J4RJ71"/>
<feature type="coiled-coil region" evidence="1">
    <location>
        <begin position="209"/>
        <end position="254"/>
    </location>
</feature>
<reference evidence="3" key="1">
    <citation type="submission" date="2019-03" db="EMBL/GenBank/DDBJ databases">
        <title>Single cell metagenomics reveals metabolic interactions within the superorganism composed of flagellate Streblomastix strix and complex community of Bacteroidetes bacteria on its surface.</title>
        <authorList>
            <person name="Treitli S.C."/>
            <person name="Kolisko M."/>
            <person name="Husnik F."/>
            <person name="Keeling P."/>
            <person name="Hampl V."/>
        </authorList>
    </citation>
    <scope>NUCLEOTIDE SEQUENCE</scope>
    <source>
        <strain evidence="3">STM</strain>
    </source>
</reference>
<proteinExistence type="predicted"/>
<feature type="coiled-coil region" evidence="1">
    <location>
        <begin position="537"/>
        <end position="567"/>
    </location>
</feature>
<dbReference type="GO" id="GO:0016887">
    <property type="term" value="F:ATP hydrolysis activity"/>
    <property type="evidence" value="ECO:0007669"/>
    <property type="project" value="InterPro"/>
</dbReference>
<dbReference type="Pfam" id="PF13558">
    <property type="entry name" value="SbcC_Walker_B"/>
    <property type="match status" value="1"/>
</dbReference>
<gene>
    <name evidence="3" type="ORF">EZS27_017949</name>
</gene>
<dbReference type="Pfam" id="PF13476">
    <property type="entry name" value="AAA_23"/>
    <property type="match status" value="1"/>
</dbReference>
<evidence type="ECO:0000256" key="1">
    <source>
        <dbReference type="SAM" id="Coils"/>
    </source>
</evidence>
<dbReference type="PANTHER" id="PTHR32114">
    <property type="entry name" value="ABC TRANSPORTER ABCH.3"/>
    <property type="match status" value="1"/>
</dbReference>
<feature type="coiled-coil region" evidence="1">
    <location>
        <begin position="339"/>
        <end position="415"/>
    </location>
</feature>
<dbReference type="SUPFAM" id="SSF52540">
    <property type="entry name" value="P-loop containing nucleoside triphosphate hydrolases"/>
    <property type="match status" value="1"/>
</dbReference>
<keyword evidence="1" id="KW-0175">Coiled coil</keyword>
<evidence type="ECO:0000259" key="2">
    <source>
        <dbReference type="Pfam" id="PF13476"/>
    </source>
</evidence>
<sequence>MKILAIRGKNLASLEGEFEINFTTEPLKSAGIYAITGSTGSGKSTLLDALCLALFDEMPRTNQAGENVAIPDINNKTINQKDSRTILRKGTGEGYAEVEFISLGGERFRSTWSVKRAKGKADGSLQNSEMRLANLSANIEISGKKTELLIHITELIGFSFGQFTRAVLLTQGDFATFLKAKQSEKAELLEKLTGTTIYSRISIAIYEKSKKAEQDLSLLEERIKNIEVLSEEQTEQLKEEKKATDEKISHLKNTLSLLTEKINWIKQDTLLRHELAESQKQLADSQKKTDEAKPRYQYIHQIESVQEIRDSFRTLQQSKKQWEESEINLSKNENDRQANASLLEQAKQALSACEKEQKEAEDLFAKLEPDILKARELDVQLKSAATNDAEARKEVEVAKSSKEKLEKKLASFLKEKSSNQTNIDELNHWFEQSKTFAEIAPHTDLLVNLLNDAQTATEQSENKRQLIEKEQSFLKEDNKKLDILRQETDRLNKELPTEIAALREKLQEGIPCPVCGSIHHPLQGNNESSRLKEEELNKAKQINVEQINVLIENIEKEKNRIVELTTLTETYTKHAAEALAKVDEYLFLWSSWRELFKQGVLQKRLKKQSEKWNNTTHTLTLLKRTGDNLDINILNEQKNLQEANQIFETQKQKQIQTEAILTRLSEDRKKLLNSQSADETARYQANKKREITEKLKLLSDNKIKHISIDKSFNGRIEQIKSEIIQLKSQISHLETAVSDWMATQNGMTYEYLSELLSQSNDWLVSEKHFLDKLKESETIDKATVTEREKNLTIHCQASIKPKDENETQTFLEAEQESQNNLLEQKNTRSNEIESLLSSHTKGMEKINSFEKDLIEKRELSANWKKLNDLLGSANGTKFKEIAQGYTLDTLLVYSNSHLEQLSDRYALQRIPNTLALQVIDRDMLDEVRTVHSLSGGESFLVSLALALGLSSLSSNRMKVESLFIDEGFGSLDRDTLQIAMNALERLQNQGRKIGIISHVPEIMERIRTQVRVVKSANGKSKIDIVSA</sequence>
<evidence type="ECO:0000313" key="3">
    <source>
        <dbReference type="EMBL" id="KAA6333659.1"/>
    </source>
</evidence>
<dbReference type="GO" id="GO:0006302">
    <property type="term" value="P:double-strand break repair"/>
    <property type="evidence" value="ECO:0007669"/>
    <property type="project" value="InterPro"/>
</dbReference>
<feature type="coiled-coil region" evidence="1">
    <location>
        <begin position="450"/>
        <end position="494"/>
    </location>
</feature>
<protein>
    <submittedName>
        <fullName evidence="3">Nuclease SbcCD subunit C</fullName>
    </submittedName>
</protein>
<name>A0A5J4RJ71_9ZZZZ</name>
<dbReference type="PANTHER" id="PTHR32114:SF2">
    <property type="entry name" value="ABC TRANSPORTER ABCH.3"/>
    <property type="match status" value="1"/>
</dbReference>
<organism evidence="3">
    <name type="scientific">termite gut metagenome</name>
    <dbReference type="NCBI Taxonomy" id="433724"/>
    <lineage>
        <taxon>unclassified sequences</taxon>
        <taxon>metagenomes</taxon>
        <taxon>organismal metagenomes</taxon>
    </lineage>
</organism>
<dbReference type="EMBL" id="SNRY01001086">
    <property type="protein sequence ID" value="KAA6333659.1"/>
    <property type="molecule type" value="Genomic_DNA"/>
</dbReference>
<accession>A0A5J4RJ71</accession>
<comment type="caution">
    <text evidence="3">The sequence shown here is derived from an EMBL/GenBank/DDBJ whole genome shotgun (WGS) entry which is preliminary data.</text>
</comment>
<dbReference type="InterPro" id="IPR038729">
    <property type="entry name" value="Rad50/SbcC_AAA"/>
</dbReference>
<feature type="domain" description="Rad50/SbcC-type AAA" evidence="2">
    <location>
        <begin position="6"/>
        <end position="254"/>
    </location>
</feature>